<accession>A0A2P5CDU1</accession>
<dbReference type="Proteomes" id="UP000237000">
    <property type="component" value="Unassembled WGS sequence"/>
</dbReference>
<dbReference type="AlphaFoldDB" id="A0A2P5CDU1"/>
<organism evidence="1 2">
    <name type="scientific">Trema orientale</name>
    <name type="common">Charcoal tree</name>
    <name type="synonym">Celtis orientalis</name>
    <dbReference type="NCBI Taxonomy" id="63057"/>
    <lineage>
        <taxon>Eukaryota</taxon>
        <taxon>Viridiplantae</taxon>
        <taxon>Streptophyta</taxon>
        <taxon>Embryophyta</taxon>
        <taxon>Tracheophyta</taxon>
        <taxon>Spermatophyta</taxon>
        <taxon>Magnoliopsida</taxon>
        <taxon>eudicotyledons</taxon>
        <taxon>Gunneridae</taxon>
        <taxon>Pentapetalae</taxon>
        <taxon>rosids</taxon>
        <taxon>fabids</taxon>
        <taxon>Rosales</taxon>
        <taxon>Cannabaceae</taxon>
        <taxon>Trema</taxon>
    </lineage>
</organism>
<gene>
    <name evidence="1" type="ORF">TorRG33x02_288950</name>
</gene>
<protein>
    <submittedName>
        <fullName evidence="1">Uncharacterized protein</fullName>
    </submittedName>
</protein>
<evidence type="ECO:0000313" key="2">
    <source>
        <dbReference type="Proteomes" id="UP000237000"/>
    </source>
</evidence>
<comment type="caution">
    <text evidence="1">The sequence shown here is derived from an EMBL/GenBank/DDBJ whole genome shotgun (WGS) entry which is preliminary data.</text>
</comment>
<evidence type="ECO:0000313" key="1">
    <source>
        <dbReference type="EMBL" id="PON59233.1"/>
    </source>
</evidence>
<dbReference type="OrthoDB" id="929445at2759"/>
<sequence>MNSFSDRGGVGGGKRRGSLWNVYILALLWAISERNQRIFEDSSCLEGELWEKIVFSGAIWLKNAKEFKNVAFSDLLRVGDWLDW</sequence>
<proteinExistence type="predicted"/>
<name>A0A2P5CDU1_TREOI</name>
<keyword evidence="2" id="KW-1185">Reference proteome</keyword>
<reference evidence="2" key="1">
    <citation type="submission" date="2016-06" db="EMBL/GenBank/DDBJ databases">
        <title>Parallel loss of symbiosis genes in relatives of nitrogen-fixing non-legume Parasponia.</title>
        <authorList>
            <person name="Van Velzen R."/>
            <person name="Holmer R."/>
            <person name="Bu F."/>
            <person name="Rutten L."/>
            <person name="Van Zeijl A."/>
            <person name="Liu W."/>
            <person name="Santuari L."/>
            <person name="Cao Q."/>
            <person name="Sharma T."/>
            <person name="Shen D."/>
            <person name="Roswanjaya Y."/>
            <person name="Wardhani T."/>
            <person name="Kalhor M.S."/>
            <person name="Jansen J."/>
            <person name="Van den Hoogen J."/>
            <person name="Gungor B."/>
            <person name="Hartog M."/>
            <person name="Hontelez J."/>
            <person name="Verver J."/>
            <person name="Yang W.-C."/>
            <person name="Schijlen E."/>
            <person name="Repin R."/>
            <person name="Schilthuizen M."/>
            <person name="Schranz E."/>
            <person name="Heidstra R."/>
            <person name="Miyata K."/>
            <person name="Fedorova E."/>
            <person name="Kohlen W."/>
            <person name="Bisseling T."/>
            <person name="Smit S."/>
            <person name="Geurts R."/>
        </authorList>
    </citation>
    <scope>NUCLEOTIDE SEQUENCE [LARGE SCALE GENOMIC DNA]</scope>
    <source>
        <strain evidence="2">cv. RG33-2</strain>
    </source>
</reference>
<dbReference type="EMBL" id="JXTC01000377">
    <property type="protein sequence ID" value="PON59233.1"/>
    <property type="molecule type" value="Genomic_DNA"/>
</dbReference>
<dbReference type="InParanoid" id="A0A2P5CDU1"/>